<organism evidence="1">
    <name type="scientific">uncultured Thermomicrobiales bacterium</name>
    <dbReference type="NCBI Taxonomy" id="1645740"/>
    <lineage>
        <taxon>Bacteria</taxon>
        <taxon>Pseudomonadati</taxon>
        <taxon>Thermomicrobiota</taxon>
        <taxon>Thermomicrobia</taxon>
        <taxon>Thermomicrobiales</taxon>
        <taxon>environmental samples</taxon>
    </lineage>
</organism>
<gene>
    <name evidence="1" type="ORF">AVDCRST_MAG59-3583</name>
</gene>
<proteinExistence type="predicted"/>
<name>A0A6J4VAG7_9BACT</name>
<evidence type="ECO:0000313" key="1">
    <source>
        <dbReference type="EMBL" id="CAA9571560.1"/>
    </source>
</evidence>
<feature type="non-terminal residue" evidence="1">
    <location>
        <position position="44"/>
    </location>
</feature>
<dbReference type="AlphaFoldDB" id="A0A6J4VAG7"/>
<sequence length="44" mass="4489">CEGRWRTTTGSGPAAGTAPGRCARGSWACPWFSPPAACPAPGER</sequence>
<reference evidence="1" key="1">
    <citation type="submission" date="2020-02" db="EMBL/GenBank/DDBJ databases">
        <authorList>
            <person name="Meier V. D."/>
        </authorList>
    </citation>
    <scope>NUCLEOTIDE SEQUENCE</scope>
    <source>
        <strain evidence="1">AVDCRST_MAG59</strain>
    </source>
</reference>
<accession>A0A6J4VAG7</accession>
<feature type="non-terminal residue" evidence="1">
    <location>
        <position position="1"/>
    </location>
</feature>
<protein>
    <submittedName>
        <fullName evidence="1">Uncharacterized protein</fullName>
    </submittedName>
</protein>
<dbReference type="EMBL" id="CADCWF010000257">
    <property type="protein sequence ID" value="CAA9571560.1"/>
    <property type="molecule type" value="Genomic_DNA"/>
</dbReference>